<dbReference type="Proteomes" id="UP001054889">
    <property type="component" value="Unassembled WGS sequence"/>
</dbReference>
<dbReference type="AlphaFoldDB" id="A0AAV5DPL0"/>
<sequence>MLRSDRGWRVIGTSIWFMEKPWPSWGEGGFHQDGEDIADEEGLCGLPEQPSTAARLKGHADLNVCS</sequence>
<accession>A0AAV5DPL0</accession>
<gene>
    <name evidence="1" type="primary">ga30362</name>
    <name evidence="1" type="ORF">PR202_ga30362</name>
</gene>
<proteinExistence type="predicted"/>
<protein>
    <submittedName>
        <fullName evidence="1">Uncharacterized protein</fullName>
    </submittedName>
</protein>
<organism evidence="1 2">
    <name type="scientific">Eleusine coracana subsp. coracana</name>
    <dbReference type="NCBI Taxonomy" id="191504"/>
    <lineage>
        <taxon>Eukaryota</taxon>
        <taxon>Viridiplantae</taxon>
        <taxon>Streptophyta</taxon>
        <taxon>Embryophyta</taxon>
        <taxon>Tracheophyta</taxon>
        <taxon>Spermatophyta</taxon>
        <taxon>Magnoliopsida</taxon>
        <taxon>Liliopsida</taxon>
        <taxon>Poales</taxon>
        <taxon>Poaceae</taxon>
        <taxon>PACMAD clade</taxon>
        <taxon>Chloridoideae</taxon>
        <taxon>Cynodonteae</taxon>
        <taxon>Eleusininae</taxon>
        <taxon>Eleusine</taxon>
    </lineage>
</organism>
<reference evidence="1" key="1">
    <citation type="journal article" date="2018" name="DNA Res.">
        <title>Multiple hybrid de novo genome assembly of finger millet, an orphan allotetraploid crop.</title>
        <authorList>
            <person name="Hatakeyama M."/>
            <person name="Aluri S."/>
            <person name="Balachadran M.T."/>
            <person name="Sivarajan S.R."/>
            <person name="Patrignani A."/>
            <person name="Gruter S."/>
            <person name="Poveda L."/>
            <person name="Shimizu-Inatsugi R."/>
            <person name="Baeten J."/>
            <person name="Francoijs K.J."/>
            <person name="Nataraja K.N."/>
            <person name="Reddy Y.A.N."/>
            <person name="Phadnis S."/>
            <person name="Ravikumar R.L."/>
            <person name="Schlapbach R."/>
            <person name="Sreeman S.M."/>
            <person name="Shimizu K.K."/>
        </authorList>
    </citation>
    <scope>NUCLEOTIDE SEQUENCE</scope>
</reference>
<comment type="caution">
    <text evidence="1">The sequence shown here is derived from an EMBL/GenBank/DDBJ whole genome shotgun (WGS) entry which is preliminary data.</text>
</comment>
<evidence type="ECO:0000313" key="1">
    <source>
        <dbReference type="EMBL" id="GJN12111.1"/>
    </source>
</evidence>
<evidence type="ECO:0000313" key="2">
    <source>
        <dbReference type="Proteomes" id="UP001054889"/>
    </source>
</evidence>
<name>A0AAV5DPL0_ELECO</name>
<dbReference type="EMBL" id="BQKI01000021">
    <property type="protein sequence ID" value="GJN12111.1"/>
    <property type="molecule type" value="Genomic_DNA"/>
</dbReference>
<reference evidence="1" key="2">
    <citation type="submission" date="2021-12" db="EMBL/GenBank/DDBJ databases">
        <title>Resequencing data analysis of finger millet.</title>
        <authorList>
            <person name="Hatakeyama M."/>
            <person name="Aluri S."/>
            <person name="Balachadran M.T."/>
            <person name="Sivarajan S.R."/>
            <person name="Poveda L."/>
            <person name="Shimizu-Inatsugi R."/>
            <person name="Schlapbach R."/>
            <person name="Sreeman S.M."/>
            <person name="Shimizu K.K."/>
        </authorList>
    </citation>
    <scope>NUCLEOTIDE SEQUENCE</scope>
</reference>
<keyword evidence="2" id="KW-1185">Reference proteome</keyword>